<feature type="region of interest" description="Disordered" evidence="1">
    <location>
        <begin position="678"/>
        <end position="708"/>
    </location>
</feature>
<keyword evidence="3" id="KW-1185">Reference proteome</keyword>
<feature type="region of interest" description="Disordered" evidence="1">
    <location>
        <begin position="1"/>
        <end position="210"/>
    </location>
</feature>
<feature type="compositionally biased region" description="Low complexity" evidence="1">
    <location>
        <begin position="169"/>
        <end position="181"/>
    </location>
</feature>
<evidence type="ECO:0000313" key="3">
    <source>
        <dbReference type="Proteomes" id="UP000224006"/>
    </source>
</evidence>
<protein>
    <submittedName>
        <fullName evidence="2">Uncharacterized protein</fullName>
    </submittedName>
</protein>
<dbReference type="AlphaFoldDB" id="A0A2A9MMV5"/>
<feature type="compositionally biased region" description="Low complexity" evidence="1">
    <location>
        <begin position="1"/>
        <end position="19"/>
    </location>
</feature>
<name>A0A2A9MMV5_BESBE</name>
<evidence type="ECO:0000256" key="1">
    <source>
        <dbReference type="SAM" id="MobiDB-lite"/>
    </source>
</evidence>
<reference evidence="2 3" key="1">
    <citation type="submission" date="2017-09" db="EMBL/GenBank/DDBJ databases">
        <title>Genome sequencing of Besnoitia besnoiti strain Bb-Ger1.</title>
        <authorList>
            <person name="Schares G."/>
            <person name="Venepally P."/>
            <person name="Lorenzi H.A."/>
        </authorList>
    </citation>
    <scope>NUCLEOTIDE SEQUENCE [LARGE SCALE GENOMIC DNA]</scope>
    <source>
        <strain evidence="2 3">Bb-Ger1</strain>
    </source>
</reference>
<evidence type="ECO:0000313" key="2">
    <source>
        <dbReference type="EMBL" id="PFH37801.1"/>
    </source>
</evidence>
<feature type="compositionally biased region" description="Polar residues" evidence="1">
    <location>
        <begin position="1040"/>
        <end position="1050"/>
    </location>
</feature>
<dbReference type="Proteomes" id="UP000224006">
    <property type="component" value="Chromosome I"/>
</dbReference>
<dbReference type="KEGG" id="bbes:BESB_001430"/>
<feature type="compositionally biased region" description="Low complexity" evidence="1">
    <location>
        <begin position="278"/>
        <end position="287"/>
    </location>
</feature>
<comment type="caution">
    <text evidence="2">The sequence shown here is derived from an EMBL/GenBank/DDBJ whole genome shotgun (WGS) entry which is preliminary data.</text>
</comment>
<feature type="compositionally biased region" description="Low complexity" evidence="1">
    <location>
        <begin position="46"/>
        <end position="105"/>
    </location>
</feature>
<feature type="region of interest" description="Disordered" evidence="1">
    <location>
        <begin position="774"/>
        <end position="804"/>
    </location>
</feature>
<dbReference type="EMBL" id="NWUJ01000001">
    <property type="protein sequence ID" value="PFH37801.1"/>
    <property type="molecule type" value="Genomic_DNA"/>
</dbReference>
<dbReference type="RefSeq" id="XP_029221810.1">
    <property type="nucleotide sequence ID" value="XM_029358898.1"/>
</dbReference>
<feature type="compositionally biased region" description="Basic and acidic residues" evidence="1">
    <location>
        <begin position="679"/>
        <end position="701"/>
    </location>
</feature>
<accession>A0A2A9MMV5</accession>
<feature type="compositionally biased region" description="Polar residues" evidence="1">
    <location>
        <begin position="21"/>
        <end position="30"/>
    </location>
</feature>
<feature type="compositionally biased region" description="Polar residues" evidence="1">
    <location>
        <begin position="106"/>
        <end position="126"/>
    </location>
</feature>
<dbReference type="VEuPathDB" id="ToxoDB:BESB_001430"/>
<gene>
    <name evidence="2" type="ORF">BESB_001430</name>
</gene>
<feature type="compositionally biased region" description="Acidic residues" evidence="1">
    <location>
        <begin position="879"/>
        <end position="899"/>
    </location>
</feature>
<feature type="region of interest" description="Disordered" evidence="1">
    <location>
        <begin position="875"/>
        <end position="924"/>
    </location>
</feature>
<organism evidence="2 3">
    <name type="scientific">Besnoitia besnoiti</name>
    <name type="common">Apicomplexan protozoan</name>
    <dbReference type="NCBI Taxonomy" id="94643"/>
    <lineage>
        <taxon>Eukaryota</taxon>
        <taxon>Sar</taxon>
        <taxon>Alveolata</taxon>
        <taxon>Apicomplexa</taxon>
        <taxon>Conoidasida</taxon>
        <taxon>Coccidia</taxon>
        <taxon>Eucoccidiorida</taxon>
        <taxon>Eimeriorina</taxon>
        <taxon>Sarcocystidae</taxon>
        <taxon>Besnoitia</taxon>
    </lineage>
</organism>
<proteinExistence type="predicted"/>
<feature type="region of interest" description="Disordered" evidence="1">
    <location>
        <begin position="988"/>
        <end position="1061"/>
    </location>
</feature>
<dbReference type="GeneID" id="40305206"/>
<feature type="region of interest" description="Disordered" evidence="1">
    <location>
        <begin position="278"/>
        <end position="302"/>
    </location>
</feature>
<sequence length="1083" mass="111620">MPRESPSSSSPNSDPPLQSLRRLTTSTPSRALTPKFRLPKGSDAVSSPSQPSAESRSSSFRPAFASSSASLSCRSRLPHSHSASSLSACSPSQPPSYASHASPPSRQTHATPSSLRGESVRANQHQDAVGGLRARGPARADASPAGRASRLEPNGRIRAFGGDGEDPKAASCESAAAASGSLKRAREDTDRTGVSSEDDEPWIQRKRQPLPGSSLAASVSCVSPVFAASPALSDARVASGVAPSVSPFHSSVVLGFESSKPASGASTTSLSSRLLSAPSPSTSCSSPFKGVARGGSEGRSEADFQPSVKSLIFEVFRCPLASSTSLISCRPPCPGREGSPASSADSTLSSSVFASRPLSALVWPCLASLRARTRHSRLPSQPCGSCFACARRRLQALWYSVSRGSPEPKDKHAPDTGPAFSMCSAPSMSFPASARRVLTSQSDSGPLFGVGASWVAPASTDGAPQRAETDQLEAFIWCVLRLSAACVAEALSASSARGLAAAAAAPRVRGCLSVLVLAFAALDSLLYLLGLLRVSSAPAGGGSATLNEARGAREGCVGLNGNGRVFAPGDGDGRRAGDRGREDGDIESSLAAERLREALRLFALASQVLALLNREELLSALAAPTPAVSPSNARVVLREMSVKREELVRLAVALSRDMLEFFLSRLFRSLAPFCPPGERLADEAGEARDRRAQRRLPDEASRLLMPRSTHSPLSHMAVAPPLLLSQFSAVTPSCAGAAEQLRLPAGAVSIQAALPASLQSSACPADCIASAPLSSSQPPTPEAWSASPVSAGGAPPPPASSAPAVRVASMEGPCSLSSVAAPPICPRAAAALLAFDGAELRRGGTGLAQLLDAVALAFRLWLSCLEASGDFLTTPTAGEEAENAGEPGGPEDDDGDAADSADSGQEGEALPARTANQTQRRDGACRRLRVEGECMRVQREPDEGPADFAAPSAASTARLPFAARVLRELPWEAACWALVFGAALSERQHKQDKDSDASTALTSASPPGDSGCARPPEGAADTHGAGGSQDARTPRPQAPPCSQTSSTSSGAGRRPPSAEDLVLGLRRLLARVSRPQSASSSSR</sequence>